<accession>A0ABM5IPE3</accession>
<dbReference type="GeneID" id="114332414"/>
<name>A0ABM5IPE3_DIAVI</name>
<keyword evidence="1" id="KW-0732">Signal</keyword>
<evidence type="ECO:0000313" key="3">
    <source>
        <dbReference type="EnsemblMetazoa" id="XP_028138014.2"/>
    </source>
</evidence>
<dbReference type="InterPro" id="IPR016186">
    <property type="entry name" value="C-type_lectin-like/link_sf"/>
</dbReference>
<dbReference type="SUPFAM" id="SSF56436">
    <property type="entry name" value="C-type lectin-like"/>
    <property type="match status" value="1"/>
</dbReference>
<sequence length="180" mass="20877">MKSSLLILCIFLTIFKSNAASRGLLYSETDNPSAEKSAHSVKLETFEDSQYYIGFTFEGTWFQAMRYCKLLNMDMVSVETEAENDFLYHKLKSLCKDFGGDDDYRFWSSGTTYAYDKWAWMGTGQPIHYFSWMPKKPSSSKDENCLEIRYNKHDGLLWSNEVDNKNLHVICESKISKAVK</sequence>
<feature type="chain" id="PRO_5045705823" description="C-type lectin domain-containing protein" evidence="1">
    <location>
        <begin position="21"/>
        <end position="180"/>
    </location>
</feature>
<evidence type="ECO:0000256" key="1">
    <source>
        <dbReference type="SAM" id="SignalP"/>
    </source>
</evidence>
<dbReference type="RefSeq" id="XP_028138014.2">
    <property type="nucleotide sequence ID" value="XM_028282213.2"/>
</dbReference>
<dbReference type="InterPro" id="IPR001304">
    <property type="entry name" value="C-type_lectin-like"/>
</dbReference>
<dbReference type="CDD" id="cd00037">
    <property type="entry name" value="CLECT"/>
    <property type="match status" value="1"/>
</dbReference>
<proteinExistence type="predicted"/>
<dbReference type="PROSITE" id="PS50041">
    <property type="entry name" value="C_TYPE_LECTIN_2"/>
    <property type="match status" value="1"/>
</dbReference>
<dbReference type="EnsemblMetazoa" id="XM_028282213.2">
    <property type="protein sequence ID" value="XP_028138014.2"/>
    <property type="gene ID" value="LOC114332414"/>
</dbReference>
<dbReference type="Pfam" id="PF00059">
    <property type="entry name" value="Lectin_C"/>
    <property type="match status" value="1"/>
</dbReference>
<dbReference type="InterPro" id="IPR016187">
    <property type="entry name" value="CTDL_fold"/>
</dbReference>
<dbReference type="Gene3D" id="3.10.100.10">
    <property type="entry name" value="Mannose-Binding Protein A, subunit A"/>
    <property type="match status" value="1"/>
</dbReference>
<feature type="domain" description="C-type lectin" evidence="2">
    <location>
        <begin position="46"/>
        <end position="172"/>
    </location>
</feature>
<evidence type="ECO:0000259" key="2">
    <source>
        <dbReference type="PROSITE" id="PS50041"/>
    </source>
</evidence>
<evidence type="ECO:0000313" key="4">
    <source>
        <dbReference type="Proteomes" id="UP001652700"/>
    </source>
</evidence>
<feature type="signal peptide" evidence="1">
    <location>
        <begin position="1"/>
        <end position="20"/>
    </location>
</feature>
<dbReference type="Proteomes" id="UP001652700">
    <property type="component" value="Unplaced"/>
</dbReference>
<reference evidence="3" key="1">
    <citation type="submission" date="2025-05" db="UniProtKB">
        <authorList>
            <consortium name="EnsemblMetazoa"/>
        </authorList>
    </citation>
    <scope>IDENTIFICATION</scope>
</reference>
<protein>
    <recommendedName>
        <fullName evidence="2">C-type lectin domain-containing protein</fullName>
    </recommendedName>
</protein>
<keyword evidence="4" id="KW-1185">Reference proteome</keyword>
<organism evidence="3 4">
    <name type="scientific">Diabrotica virgifera virgifera</name>
    <name type="common">western corn rootworm</name>
    <dbReference type="NCBI Taxonomy" id="50390"/>
    <lineage>
        <taxon>Eukaryota</taxon>
        <taxon>Metazoa</taxon>
        <taxon>Ecdysozoa</taxon>
        <taxon>Arthropoda</taxon>
        <taxon>Hexapoda</taxon>
        <taxon>Insecta</taxon>
        <taxon>Pterygota</taxon>
        <taxon>Neoptera</taxon>
        <taxon>Endopterygota</taxon>
        <taxon>Coleoptera</taxon>
        <taxon>Polyphaga</taxon>
        <taxon>Cucujiformia</taxon>
        <taxon>Chrysomeloidea</taxon>
        <taxon>Chrysomelidae</taxon>
        <taxon>Galerucinae</taxon>
        <taxon>Diabroticina</taxon>
        <taxon>Diabroticites</taxon>
        <taxon>Diabrotica</taxon>
    </lineage>
</organism>
<dbReference type="SMART" id="SM00034">
    <property type="entry name" value="CLECT"/>
    <property type="match status" value="1"/>
</dbReference>